<dbReference type="CDD" id="cd02440">
    <property type="entry name" value="AdoMet_MTases"/>
    <property type="match status" value="1"/>
</dbReference>
<keyword evidence="2" id="KW-1185">Reference proteome</keyword>
<comment type="caution">
    <text evidence="1">The sequence shown here is derived from an EMBL/GenBank/DDBJ whole genome shotgun (WGS) entry which is preliminary data.</text>
</comment>
<protein>
    <recommendedName>
        <fullName evidence="3">Methyltransferase type 11 domain-containing protein</fullName>
    </recommendedName>
</protein>
<organism evidence="1 2">
    <name type="scientific">Catenulispora subtropica</name>
    <dbReference type="NCBI Taxonomy" id="450798"/>
    <lineage>
        <taxon>Bacteria</taxon>
        <taxon>Bacillati</taxon>
        <taxon>Actinomycetota</taxon>
        <taxon>Actinomycetes</taxon>
        <taxon>Catenulisporales</taxon>
        <taxon>Catenulisporaceae</taxon>
        <taxon>Catenulispora</taxon>
    </lineage>
</organism>
<dbReference type="Gene3D" id="3.40.50.150">
    <property type="entry name" value="Vaccinia Virus protein VP39"/>
    <property type="match status" value="1"/>
</dbReference>
<dbReference type="InterPro" id="IPR029063">
    <property type="entry name" value="SAM-dependent_MTases_sf"/>
</dbReference>
<accession>A0ABN2THZ1</accession>
<evidence type="ECO:0000313" key="2">
    <source>
        <dbReference type="Proteomes" id="UP001499854"/>
    </source>
</evidence>
<sequence length="298" mass="32846">MTVTVADQICAHDGARERALQSSLRASAPKSADYARAHCRPESPGGESCAWYHGVWQYLRLCGLVSSPAWHREFYDKALRRAYEGVESSTPRVLISGTADFSMLEQVLHSAGRPDAVDVTVIDRCPTPVEACRWYAGRRAARITGKIVDLFTHTMQDASFDVITSDAFLTRFSAAQTAEVLEVWRALLAVGGVAVTTVRLHGAEDHRTDPEADVSAFVARLRRTARGAMKASTLDIDRIAEGAAVYARRMRSEDLGDEGAVLRAFREGGFEVLAHERAHVEGELYPVTYLRVEAQRLP</sequence>
<evidence type="ECO:0008006" key="3">
    <source>
        <dbReference type="Google" id="ProtNLM"/>
    </source>
</evidence>
<dbReference type="RefSeq" id="WP_344663277.1">
    <property type="nucleotide sequence ID" value="NZ_BAAAQM010000110.1"/>
</dbReference>
<name>A0ABN2THZ1_9ACTN</name>
<reference evidence="1 2" key="1">
    <citation type="journal article" date="2019" name="Int. J. Syst. Evol. Microbiol.">
        <title>The Global Catalogue of Microorganisms (GCM) 10K type strain sequencing project: providing services to taxonomists for standard genome sequencing and annotation.</title>
        <authorList>
            <consortium name="The Broad Institute Genomics Platform"/>
            <consortium name="The Broad Institute Genome Sequencing Center for Infectious Disease"/>
            <person name="Wu L."/>
            <person name="Ma J."/>
        </authorList>
    </citation>
    <scope>NUCLEOTIDE SEQUENCE [LARGE SCALE GENOMIC DNA]</scope>
    <source>
        <strain evidence="1 2">JCM 16013</strain>
    </source>
</reference>
<evidence type="ECO:0000313" key="1">
    <source>
        <dbReference type="EMBL" id="GAA2008689.1"/>
    </source>
</evidence>
<dbReference type="SUPFAM" id="SSF53335">
    <property type="entry name" value="S-adenosyl-L-methionine-dependent methyltransferases"/>
    <property type="match status" value="1"/>
</dbReference>
<gene>
    <name evidence="1" type="ORF">GCM10009838_88650</name>
</gene>
<dbReference type="Proteomes" id="UP001499854">
    <property type="component" value="Unassembled WGS sequence"/>
</dbReference>
<dbReference type="EMBL" id="BAAAQM010000110">
    <property type="protein sequence ID" value="GAA2008689.1"/>
    <property type="molecule type" value="Genomic_DNA"/>
</dbReference>
<proteinExistence type="predicted"/>